<feature type="compositionally biased region" description="Polar residues" evidence="1">
    <location>
        <begin position="197"/>
        <end position="215"/>
    </location>
</feature>
<proteinExistence type="predicted"/>
<sequence>MMLNENMQGPFSGGQDCSMFTERMQGRIFKIFHDSNYKATFSSNDMPSSSVPEWKSAIQEAASAAVARSRKKGDQVFFDPELQLAYDNAHQKPVASQNEHSWSSILSVQPEMVEASQSDFSALDQTEVRNSSAGKSERGSSQTVSLSPAASKNLVTSPGQPAQVTVTFPSSTKSSEKATGSSHGSSNISKEFPCAQRSRQLTVQDTSLATRSQVPSSKDSSSGESSAQATGISSGSSTSAYVTAAQTPVKHVQYGYKTVARPRKKRPLQSSLETSPSKRVKQKSVAIQMPSQRTQ</sequence>
<accession>A0A1D1V2V6</accession>
<keyword evidence="3" id="KW-1185">Reference proteome</keyword>
<evidence type="ECO:0000313" key="3">
    <source>
        <dbReference type="Proteomes" id="UP000186922"/>
    </source>
</evidence>
<feature type="compositionally biased region" description="Low complexity" evidence="1">
    <location>
        <begin position="216"/>
        <end position="245"/>
    </location>
</feature>
<dbReference type="Proteomes" id="UP000186922">
    <property type="component" value="Unassembled WGS sequence"/>
</dbReference>
<gene>
    <name evidence="2" type="primary">RvY_05071-1</name>
    <name evidence="2" type="synonym">RvY_05071.1</name>
    <name evidence="2" type="ORF">RvY_05071</name>
</gene>
<evidence type="ECO:0000256" key="1">
    <source>
        <dbReference type="SAM" id="MobiDB-lite"/>
    </source>
</evidence>
<dbReference type="EMBL" id="BDGG01000002">
    <property type="protein sequence ID" value="GAU93083.1"/>
    <property type="molecule type" value="Genomic_DNA"/>
</dbReference>
<feature type="compositionally biased region" description="Polar residues" evidence="1">
    <location>
        <begin position="116"/>
        <end position="189"/>
    </location>
</feature>
<name>A0A1D1V2V6_RAMVA</name>
<protein>
    <submittedName>
        <fullName evidence="2">Uncharacterized protein</fullName>
    </submittedName>
</protein>
<dbReference type="AlphaFoldDB" id="A0A1D1V2V6"/>
<organism evidence="2 3">
    <name type="scientific">Ramazzottius varieornatus</name>
    <name type="common">Water bear</name>
    <name type="synonym">Tardigrade</name>
    <dbReference type="NCBI Taxonomy" id="947166"/>
    <lineage>
        <taxon>Eukaryota</taxon>
        <taxon>Metazoa</taxon>
        <taxon>Ecdysozoa</taxon>
        <taxon>Tardigrada</taxon>
        <taxon>Eutardigrada</taxon>
        <taxon>Parachela</taxon>
        <taxon>Hypsibioidea</taxon>
        <taxon>Ramazzottiidae</taxon>
        <taxon>Ramazzottius</taxon>
    </lineage>
</organism>
<evidence type="ECO:0000313" key="2">
    <source>
        <dbReference type="EMBL" id="GAU93083.1"/>
    </source>
</evidence>
<reference evidence="2 3" key="1">
    <citation type="journal article" date="2016" name="Nat. Commun.">
        <title>Extremotolerant tardigrade genome and improved radiotolerance of human cultured cells by tardigrade-unique protein.</title>
        <authorList>
            <person name="Hashimoto T."/>
            <person name="Horikawa D.D."/>
            <person name="Saito Y."/>
            <person name="Kuwahara H."/>
            <person name="Kozuka-Hata H."/>
            <person name="Shin-I T."/>
            <person name="Minakuchi Y."/>
            <person name="Ohishi K."/>
            <person name="Motoyama A."/>
            <person name="Aizu T."/>
            <person name="Enomoto A."/>
            <person name="Kondo K."/>
            <person name="Tanaka S."/>
            <person name="Hara Y."/>
            <person name="Koshikawa S."/>
            <person name="Sagara H."/>
            <person name="Miura T."/>
            <person name="Yokobori S."/>
            <person name="Miyagawa K."/>
            <person name="Suzuki Y."/>
            <person name="Kubo T."/>
            <person name="Oyama M."/>
            <person name="Kohara Y."/>
            <person name="Fujiyama A."/>
            <person name="Arakawa K."/>
            <person name="Katayama T."/>
            <person name="Toyoda A."/>
            <person name="Kunieda T."/>
        </authorList>
    </citation>
    <scope>NUCLEOTIDE SEQUENCE [LARGE SCALE GENOMIC DNA]</scope>
    <source>
        <strain evidence="2 3">YOKOZUNA-1</strain>
    </source>
</reference>
<comment type="caution">
    <text evidence="2">The sequence shown here is derived from an EMBL/GenBank/DDBJ whole genome shotgun (WGS) entry which is preliminary data.</text>
</comment>
<feature type="region of interest" description="Disordered" evidence="1">
    <location>
        <begin position="116"/>
        <end position="295"/>
    </location>
</feature>
<feature type="compositionally biased region" description="Polar residues" evidence="1">
    <location>
        <begin position="268"/>
        <end position="277"/>
    </location>
</feature>